<dbReference type="Proteomes" id="UP001153555">
    <property type="component" value="Unassembled WGS sequence"/>
</dbReference>
<feature type="compositionally biased region" description="Acidic residues" evidence="7">
    <location>
        <begin position="276"/>
        <end position="288"/>
    </location>
</feature>
<feature type="compositionally biased region" description="Low complexity" evidence="7">
    <location>
        <begin position="130"/>
        <end position="146"/>
    </location>
</feature>
<dbReference type="Gene3D" id="2.30.30.140">
    <property type="match status" value="1"/>
</dbReference>
<evidence type="ECO:0000313" key="10">
    <source>
        <dbReference type="Proteomes" id="UP001153555"/>
    </source>
</evidence>
<keyword evidence="10" id="KW-1185">Reference proteome</keyword>
<gene>
    <name evidence="9" type="ORF">SHERM_12153</name>
</gene>
<organism evidence="9 10">
    <name type="scientific">Striga hermonthica</name>
    <name type="common">Purple witchweed</name>
    <name type="synonym">Buchnera hermonthica</name>
    <dbReference type="NCBI Taxonomy" id="68872"/>
    <lineage>
        <taxon>Eukaryota</taxon>
        <taxon>Viridiplantae</taxon>
        <taxon>Streptophyta</taxon>
        <taxon>Embryophyta</taxon>
        <taxon>Tracheophyta</taxon>
        <taxon>Spermatophyta</taxon>
        <taxon>Magnoliopsida</taxon>
        <taxon>eudicotyledons</taxon>
        <taxon>Gunneridae</taxon>
        <taxon>Pentapetalae</taxon>
        <taxon>asterids</taxon>
        <taxon>lamiids</taxon>
        <taxon>Lamiales</taxon>
        <taxon>Orobanchaceae</taxon>
        <taxon>Buchnereae</taxon>
        <taxon>Striga</taxon>
    </lineage>
</organism>
<feature type="compositionally biased region" description="Basic residues" evidence="7">
    <location>
        <begin position="113"/>
        <end position="124"/>
    </location>
</feature>
<dbReference type="InterPro" id="IPR024943">
    <property type="entry name" value="Enhancer_polycomb"/>
</dbReference>
<proteinExistence type="inferred from homology"/>
<keyword evidence="5 6" id="KW-0539">Nucleus</keyword>
<dbReference type="EMBL" id="CACSLK010006441">
    <property type="protein sequence ID" value="CAA0810605.1"/>
    <property type="molecule type" value="Genomic_DNA"/>
</dbReference>
<accession>A0A9N7MGQ3</accession>
<feature type="region of interest" description="Disordered" evidence="7">
    <location>
        <begin position="244"/>
        <end position="289"/>
    </location>
</feature>
<feature type="region of interest" description="Disordered" evidence="7">
    <location>
        <begin position="328"/>
        <end position="351"/>
    </location>
</feature>
<comment type="caution">
    <text evidence="9">The sequence shown here is derived from an EMBL/GenBank/DDBJ whole genome shotgun (WGS) entry which is preliminary data.</text>
</comment>
<feature type="compositionally biased region" description="Polar residues" evidence="7">
    <location>
        <begin position="148"/>
        <end position="162"/>
    </location>
</feature>
<dbReference type="OrthoDB" id="435275at2759"/>
<comment type="similarity">
    <text evidence="2 6">Belongs to the enhancer of polycomb family.</text>
</comment>
<sequence length="1499" mass="170595">MESSRKKSGGVQIPKRKLSLDLKGDRESQFFKPGVSKRKVSSEYDEVDVKKKKRKIPKEVPLSSFLSDAKKFRKKDDGSGSKMELGSREKSGARLKSLHDASLPLGDNGKLFHIPKRPRGSVGRKRPESDQGSESLRLSSSGSLKGVTKSNSKVGCNVQSVRRTAPFVGNGDTLNSRLAGKGPGSNAKRKKKAVSRSTEDSNSSNVRLNRKVGYDSVIKKRDEHVVKQENCVVNNVDASRNKKNLDVSMDRVDASVREPVPAARSSVSNSLSTTALDDEDDEDDEENLEQNAARMLSSRFDPSCTGYSSKGKSSASQTANELFGNSISQNVESGAGDDNMRSLRPKRGDSGKVLSKKRRHFYEVLGQDVDPYWVLKRRIKIFWPLDDCWYEGIVNNYRTTAKLHHIKYDDRDEEWVNLEEEKFKLLLLRSEIPGKAKSQNQFSRDKDLYRGQLVTRADDESSIGNSLDSEPIALWLASQSQRVKALPKSLKRLKTSECDFPFVSSLASEKADIWNDDMHGSDITVNRMGCECASADNSLGDKYLSGIISKSDKQLVYVRKKNQKKFAGSSSVLRDAKTCNGAQEPGTPLASDAVRLQTSKLDRLNCCGHVNSDNEVCSFDDKGKLDLYNTLLEPKEPRIWICLPLLSYTEFSCTRNCFWVFHDIFWLQHGVIVTTSSSVFFEMVLIDSNLGLRLLFYEGCLKQALAIVFEILRFLDQYDEQWNGDKKIPAMSILFQISSVHDRRKQLVSAPYCFSELQRSMWLCRESKILQQCLPVKQLRLSECTDDNIKELECRILQPLESYVGFKLPSSEDSKKKLERHPEACNARMSESPLSLAAEPGKVSQSQMSVPSLHIRSLMHHSVAREDFRRQGVTFSKESAEQKCDQSTAKCSQFKPSSVSVQDIPSEHEIRQSDADGFVLNTSTAGSKSSYRRGKSSRISSPLGFNSHFWSNGKPNFMPGPKKPRTQVHYTLPWEGNDISRKQETPSSRSVPCKRIRRASQRTPDVTGNNEKNLELLSCSVNVLVTNEDRGWRDCGAHVCLEVASDNEWRLAVKFSEVTRFSYKVKHILQPGTVNRYSHAMMWKGEKDWVLEFTDRGQWTLFKEMYEECYNRNIRAASMRNIPIPGVRLVDEYDDFGHKAPFVRNPAVYFRQVQSDAELAMDPSHVLYDMDSDDEWWLMEQKKCADKHKCEHLSDNLFEMAMDMFEKFAYSQHREDFTDAEVEELASGVGSIEAAKLIYQHWRRKREKMRMPLLRHFQPPPWERYQRQMKEWEQNVARGNCVPSVGGADKEKPPMFAFCLKPRGLDVPNRGSKQRSHRKFTVSGKHHTFSGDRDSPLIYGRRAHGHAFGGKMLYTNNVHEVSDVPLYPLARMWSPQNAHFSSNTVWKVNRKVSKNKHKKLLSQLYSHCQRETSHTDRTIGHKNGVCPWDIKQLEIYDLNEFHLRDALGAAEHTCKMAKFKRDKAQSLFYKADLAIHKALSSLMNAEAMRDSFENLNEVN</sequence>
<feature type="compositionally biased region" description="Basic and acidic residues" evidence="7">
    <location>
        <begin position="68"/>
        <end position="92"/>
    </location>
</feature>
<dbReference type="PANTHER" id="PTHR14898">
    <property type="entry name" value="ENHANCER OF POLYCOMB"/>
    <property type="match status" value="1"/>
</dbReference>
<feature type="compositionally biased region" description="Polar residues" evidence="7">
    <location>
        <begin position="265"/>
        <end position="275"/>
    </location>
</feature>
<keyword evidence="4 6" id="KW-0804">Transcription</keyword>
<comment type="subcellular location">
    <subcellularLocation>
        <location evidence="1 6">Nucleus</location>
    </subcellularLocation>
</comment>
<evidence type="ECO:0000256" key="4">
    <source>
        <dbReference type="ARBA" id="ARBA00023163"/>
    </source>
</evidence>
<evidence type="ECO:0000256" key="1">
    <source>
        <dbReference type="ARBA" id="ARBA00004123"/>
    </source>
</evidence>
<feature type="region of interest" description="Disordered" evidence="7">
    <location>
        <begin position="299"/>
        <end position="318"/>
    </location>
</feature>
<evidence type="ECO:0000256" key="6">
    <source>
        <dbReference type="RuleBase" id="RU361124"/>
    </source>
</evidence>
<feature type="region of interest" description="Disordered" evidence="7">
    <location>
        <begin position="1"/>
        <end position="208"/>
    </location>
</feature>
<protein>
    <recommendedName>
        <fullName evidence="6">Enhancer of polycomb-like protein</fullName>
    </recommendedName>
</protein>
<reference evidence="9" key="1">
    <citation type="submission" date="2019-12" db="EMBL/GenBank/DDBJ databases">
        <authorList>
            <person name="Scholes J."/>
        </authorList>
    </citation>
    <scope>NUCLEOTIDE SEQUENCE</scope>
</reference>
<feature type="compositionally biased region" description="Basic and acidic residues" evidence="7">
    <location>
        <begin position="244"/>
        <end position="256"/>
    </location>
</feature>
<feature type="compositionally biased region" description="Basic residues" evidence="7">
    <location>
        <begin position="1312"/>
        <end position="1328"/>
    </location>
</feature>
<dbReference type="CDD" id="cd20404">
    <property type="entry name" value="Tudor_Agenet_AtEML-like"/>
    <property type="match status" value="1"/>
</dbReference>
<dbReference type="GO" id="GO:0035267">
    <property type="term" value="C:NuA4 histone acetyltransferase complex"/>
    <property type="evidence" value="ECO:0007669"/>
    <property type="project" value="InterPro"/>
</dbReference>
<keyword evidence="3 6" id="KW-0805">Transcription regulation</keyword>
<evidence type="ECO:0000259" key="8">
    <source>
        <dbReference type="Pfam" id="PF10513"/>
    </source>
</evidence>
<name>A0A9N7MGQ3_STRHE</name>
<feature type="region of interest" description="Disordered" evidence="7">
    <location>
        <begin position="1307"/>
        <end position="1328"/>
    </location>
</feature>
<feature type="compositionally biased region" description="Basic and acidic residues" evidence="7">
    <location>
        <begin position="338"/>
        <end position="350"/>
    </location>
</feature>
<feature type="compositionally biased region" description="Polar residues" evidence="7">
    <location>
        <begin position="305"/>
        <end position="318"/>
    </location>
</feature>
<feature type="domain" description="Enhancer of polycomb-like N-terminal" evidence="8">
    <location>
        <begin position="1117"/>
        <end position="1207"/>
    </location>
</feature>
<feature type="compositionally biased region" description="Basic and acidic residues" evidence="7">
    <location>
        <begin position="18"/>
        <end position="29"/>
    </location>
</feature>
<dbReference type="GO" id="GO:0006357">
    <property type="term" value="P:regulation of transcription by RNA polymerase II"/>
    <property type="evidence" value="ECO:0007669"/>
    <property type="project" value="InterPro"/>
</dbReference>
<evidence type="ECO:0000256" key="3">
    <source>
        <dbReference type="ARBA" id="ARBA00023015"/>
    </source>
</evidence>
<evidence type="ECO:0000313" key="9">
    <source>
        <dbReference type="EMBL" id="CAA0810605.1"/>
    </source>
</evidence>
<evidence type="ECO:0000256" key="5">
    <source>
        <dbReference type="ARBA" id="ARBA00023242"/>
    </source>
</evidence>
<dbReference type="GO" id="GO:0005634">
    <property type="term" value="C:nucleus"/>
    <property type="evidence" value="ECO:0007669"/>
    <property type="project" value="UniProtKB-SubCell"/>
</dbReference>
<dbReference type="InterPro" id="IPR019542">
    <property type="entry name" value="Enhancer_polycomb-like_N"/>
</dbReference>
<evidence type="ECO:0000256" key="2">
    <source>
        <dbReference type="ARBA" id="ARBA00008035"/>
    </source>
</evidence>
<dbReference type="Pfam" id="PF10513">
    <property type="entry name" value="EPL1"/>
    <property type="match status" value="1"/>
</dbReference>
<evidence type="ECO:0000256" key="7">
    <source>
        <dbReference type="SAM" id="MobiDB-lite"/>
    </source>
</evidence>